<evidence type="ECO:0000256" key="6">
    <source>
        <dbReference type="ARBA" id="ARBA00022989"/>
    </source>
</evidence>
<dbReference type="KEGG" id="lpil:LIP_0557"/>
<feature type="transmembrane region" description="Helical" evidence="9">
    <location>
        <begin position="54"/>
        <end position="87"/>
    </location>
</feature>
<evidence type="ECO:0000256" key="8">
    <source>
        <dbReference type="ARBA" id="ARBA00039381"/>
    </source>
</evidence>
<proteinExistence type="predicted"/>
<evidence type="ECO:0000256" key="2">
    <source>
        <dbReference type="ARBA" id="ARBA00022448"/>
    </source>
</evidence>
<dbReference type="GO" id="GO:0005886">
    <property type="term" value="C:plasma membrane"/>
    <property type="evidence" value="ECO:0007669"/>
    <property type="project" value="UniProtKB-SubCell"/>
</dbReference>
<dbReference type="CDD" id="cd06579">
    <property type="entry name" value="TM_PBP1_transp_AraH_like"/>
    <property type="match status" value="1"/>
</dbReference>
<sequence>MRELRSRLSGLLGRSEALLVALLLASGAFGAALSPYFLRVSTLFDMTSQFVEIGLMALAMTLVIVLGEIDLSVASVLALSGVVLGSLHEAGIRLAMGLPAALGLGTFLGLFNGWLTTRLKLPSLVVTLGTMALYRGLGQILLGDRSTYGFPAWFVSVDLHYLPGTPVPLPLVIFALFAVVFYLLLHRTVAGRLVYAVGNNAEACRFSGIAVDRVKILVFTLSGFMSAAAGIMMTSRFGSARWDMATGLELDVITTVVLGGTSIFGGRGTVAGTVLALFVIGTLRYGMGLANILPQNQSVVIGALLILSILAPQVWTGRRRPHLPRTSSTT</sequence>
<feature type="transmembrane region" description="Helical" evidence="9">
    <location>
        <begin position="298"/>
        <end position="315"/>
    </location>
</feature>
<protein>
    <recommendedName>
        <fullName evidence="8">Autoinducer 2 import system permease protein LsrD</fullName>
    </recommendedName>
</protein>
<reference evidence="11" key="2">
    <citation type="journal article" date="2016" name="Int. J. Syst. Evol. Microbiol.">
        <title>Complete genome sequence and cell structure of Limnochorda pilosa, a Gram-negative spore-former within the phylum Firmicutes.</title>
        <authorList>
            <person name="Watanabe M."/>
            <person name="Kojima H."/>
            <person name="Fukui M."/>
        </authorList>
    </citation>
    <scope>NUCLEOTIDE SEQUENCE [LARGE SCALE GENOMIC DNA]</scope>
    <source>
        <strain evidence="11">HC45</strain>
    </source>
</reference>
<comment type="subcellular location">
    <subcellularLocation>
        <location evidence="1">Cell membrane</location>
        <topology evidence="1">Multi-pass membrane protein</topology>
    </subcellularLocation>
</comment>
<dbReference type="PANTHER" id="PTHR32196">
    <property type="entry name" value="ABC TRANSPORTER PERMEASE PROTEIN YPHD-RELATED-RELATED"/>
    <property type="match status" value="1"/>
</dbReference>
<dbReference type="STRING" id="1555112.LIP_0557"/>
<feature type="transmembrane region" description="Helical" evidence="9">
    <location>
        <begin position="253"/>
        <end position="286"/>
    </location>
</feature>
<keyword evidence="7 9" id="KW-0472">Membrane</keyword>
<evidence type="ECO:0000256" key="9">
    <source>
        <dbReference type="SAM" id="Phobius"/>
    </source>
</evidence>
<dbReference type="Pfam" id="PF02653">
    <property type="entry name" value="BPD_transp_2"/>
    <property type="match status" value="1"/>
</dbReference>
<dbReference type="RefSeq" id="WP_068133954.1">
    <property type="nucleotide sequence ID" value="NZ_AP014924.1"/>
</dbReference>
<dbReference type="OrthoDB" id="9784538at2"/>
<evidence type="ECO:0000256" key="1">
    <source>
        <dbReference type="ARBA" id="ARBA00004651"/>
    </source>
</evidence>
<keyword evidence="3" id="KW-1003">Cell membrane</keyword>
<evidence type="ECO:0000256" key="7">
    <source>
        <dbReference type="ARBA" id="ARBA00023136"/>
    </source>
</evidence>
<keyword evidence="11" id="KW-1185">Reference proteome</keyword>
<evidence type="ECO:0000256" key="4">
    <source>
        <dbReference type="ARBA" id="ARBA00022519"/>
    </source>
</evidence>
<keyword evidence="5 9" id="KW-0812">Transmembrane</keyword>
<reference evidence="11" key="1">
    <citation type="submission" date="2015-07" db="EMBL/GenBank/DDBJ databases">
        <title>Complete genome sequence and phylogenetic analysis of Limnochorda pilosa.</title>
        <authorList>
            <person name="Watanabe M."/>
            <person name="Kojima H."/>
            <person name="Fukui M."/>
        </authorList>
    </citation>
    <scope>NUCLEOTIDE SEQUENCE [LARGE SCALE GENOMIC DNA]</scope>
    <source>
        <strain evidence="11">HC45</strain>
    </source>
</reference>
<keyword evidence="2" id="KW-0813">Transport</keyword>
<feature type="transmembrane region" description="Helical" evidence="9">
    <location>
        <begin position="214"/>
        <end position="233"/>
    </location>
</feature>
<keyword evidence="4" id="KW-0997">Cell inner membrane</keyword>
<dbReference type="Proteomes" id="UP000065807">
    <property type="component" value="Chromosome"/>
</dbReference>
<dbReference type="EMBL" id="AP014924">
    <property type="protein sequence ID" value="BAS26414.1"/>
    <property type="molecule type" value="Genomic_DNA"/>
</dbReference>
<dbReference type="GO" id="GO:0022857">
    <property type="term" value="F:transmembrane transporter activity"/>
    <property type="evidence" value="ECO:0007669"/>
    <property type="project" value="InterPro"/>
</dbReference>
<gene>
    <name evidence="10" type="ORF">LIP_0557</name>
</gene>
<name>A0A0K2SHT6_LIMPI</name>
<evidence type="ECO:0000313" key="11">
    <source>
        <dbReference type="Proteomes" id="UP000065807"/>
    </source>
</evidence>
<evidence type="ECO:0000313" key="10">
    <source>
        <dbReference type="EMBL" id="BAS26414.1"/>
    </source>
</evidence>
<evidence type="ECO:0000256" key="3">
    <source>
        <dbReference type="ARBA" id="ARBA00022475"/>
    </source>
</evidence>
<dbReference type="PANTHER" id="PTHR32196:SF71">
    <property type="entry name" value="AUTOINDUCER 2 IMPORT SYSTEM PERMEASE PROTEIN LSRD"/>
    <property type="match status" value="1"/>
</dbReference>
<feature type="transmembrane region" description="Helical" evidence="9">
    <location>
        <begin position="167"/>
        <end position="185"/>
    </location>
</feature>
<organism evidence="10 11">
    <name type="scientific">Limnochorda pilosa</name>
    <dbReference type="NCBI Taxonomy" id="1555112"/>
    <lineage>
        <taxon>Bacteria</taxon>
        <taxon>Bacillati</taxon>
        <taxon>Bacillota</taxon>
        <taxon>Limnochordia</taxon>
        <taxon>Limnochordales</taxon>
        <taxon>Limnochordaceae</taxon>
        <taxon>Limnochorda</taxon>
    </lineage>
</organism>
<evidence type="ECO:0000256" key="5">
    <source>
        <dbReference type="ARBA" id="ARBA00022692"/>
    </source>
</evidence>
<accession>A0A0K2SHT6</accession>
<feature type="transmembrane region" description="Helical" evidence="9">
    <location>
        <begin position="94"/>
        <end position="115"/>
    </location>
</feature>
<keyword evidence="6 9" id="KW-1133">Transmembrane helix</keyword>
<dbReference type="AlphaFoldDB" id="A0A0K2SHT6"/>
<dbReference type="InterPro" id="IPR001851">
    <property type="entry name" value="ABC_transp_permease"/>
</dbReference>